<sequence>MKSNQKMTIRKLHRWIGLYIIILTLIWITEAIALPIFFGSGLPTVNDAIPAPVMKDNTAFLSLEEAMQSFMDQHPDGINSANEIDAITYFPNLNVYQLQNRTRYFDWYIHAQNGKLIKYGFNKSFFLEKQGLLRWLHPWIGNLIQFFSFLLTLLLIVSGFLLFVNSFLTQKAQRREL</sequence>
<feature type="transmembrane region" description="Helical" evidence="1">
    <location>
        <begin position="12"/>
        <end position="38"/>
    </location>
</feature>
<gene>
    <name evidence="2" type="ORF">GS597_19785</name>
</gene>
<keyword evidence="1" id="KW-0472">Membrane</keyword>
<feature type="transmembrane region" description="Helical" evidence="1">
    <location>
        <begin position="143"/>
        <end position="168"/>
    </location>
</feature>
<evidence type="ECO:0000313" key="2">
    <source>
        <dbReference type="EMBL" id="NCJ08706.1"/>
    </source>
</evidence>
<protein>
    <recommendedName>
        <fullName evidence="4">PepSY domain-containing protein</fullName>
    </recommendedName>
</protein>
<dbReference type="AlphaFoldDB" id="A0A8K2A937"/>
<evidence type="ECO:0008006" key="4">
    <source>
        <dbReference type="Google" id="ProtNLM"/>
    </source>
</evidence>
<evidence type="ECO:0000256" key="1">
    <source>
        <dbReference type="SAM" id="Phobius"/>
    </source>
</evidence>
<dbReference type="Proteomes" id="UP000607397">
    <property type="component" value="Unassembled WGS sequence"/>
</dbReference>
<keyword evidence="1" id="KW-1133">Transmembrane helix</keyword>
<dbReference type="RefSeq" id="WP_161827177.1">
    <property type="nucleotide sequence ID" value="NZ_WVIC01000067.1"/>
</dbReference>
<keyword evidence="1" id="KW-0812">Transmembrane</keyword>
<reference evidence="2" key="1">
    <citation type="submission" date="2019-12" db="EMBL/GenBank/DDBJ databases">
        <title>High-Quality draft genome sequences of three cyanobacteria isolated from the limestone walls of the Old Cathedral of Coimbra.</title>
        <authorList>
            <person name="Tiago I."/>
            <person name="Soares F."/>
            <person name="Portugal A."/>
        </authorList>
    </citation>
    <scope>NUCLEOTIDE SEQUENCE [LARGE SCALE GENOMIC DNA]</scope>
    <source>
        <strain evidence="2">C</strain>
    </source>
</reference>
<dbReference type="EMBL" id="WVIC01000067">
    <property type="protein sequence ID" value="NCJ08706.1"/>
    <property type="molecule type" value="Genomic_DNA"/>
</dbReference>
<organism evidence="2 3">
    <name type="scientific">Petrachloros mirabilis ULC683</name>
    <dbReference type="NCBI Taxonomy" id="2781853"/>
    <lineage>
        <taxon>Bacteria</taxon>
        <taxon>Bacillati</taxon>
        <taxon>Cyanobacteriota</taxon>
        <taxon>Cyanophyceae</taxon>
        <taxon>Synechococcales</taxon>
        <taxon>Petrachlorosaceae</taxon>
        <taxon>Petrachloros</taxon>
        <taxon>Petrachloros mirabilis</taxon>
    </lineage>
</organism>
<accession>A0A8K2A937</accession>
<keyword evidence="3" id="KW-1185">Reference proteome</keyword>
<name>A0A8K2A937_9CYAN</name>
<proteinExistence type="predicted"/>
<evidence type="ECO:0000313" key="3">
    <source>
        <dbReference type="Proteomes" id="UP000607397"/>
    </source>
</evidence>
<comment type="caution">
    <text evidence="2">The sequence shown here is derived from an EMBL/GenBank/DDBJ whole genome shotgun (WGS) entry which is preliminary data.</text>
</comment>